<sequence>MSVVIGGGLTGLILGKRFNSIILELQPIIGGAFASDKIADFNITIIPPIVTNIEFFEKLYNVKYSTFTPNIVAEKEKYLKEKICNECPELPQWLYFKNSYWIENIDDYINNLSKGLHIIHEYPTSILKSKIITNKGNIINFDKIINTASRIYIDKLLGIKENISSKSLFLLIALTNDNQDWNVYINGHSGVTISFIIRKEIGNNIYVNYIYAFFSQKLPDNKKILSELKRLKIIPPENILAFRSHVIKDAILYGRTEDNGIINCGRLGLWKNFTLEESINLAHSLQI</sequence>
<proteinExistence type="predicted"/>
<dbReference type="EMBL" id="CP020477">
    <property type="protein sequence ID" value="ARM76010.1"/>
    <property type="molecule type" value="Genomic_DNA"/>
</dbReference>
<keyword evidence="2" id="KW-1185">Reference proteome</keyword>
<dbReference type="GeneID" id="41590896"/>
<dbReference type="STRING" id="282676.B6F84_08225"/>
<evidence type="ECO:0000313" key="2">
    <source>
        <dbReference type="Proteomes" id="UP000193404"/>
    </source>
</evidence>
<dbReference type="RefSeq" id="WP_148691789.1">
    <property type="nucleotide sequence ID" value="NZ_CP020477.1"/>
</dbReference>
<reference evidence="1 2" key="1">
    <citation type="submission" date="2017-03" db="EMBL/GenBank/DDBJ databases">
        <title>Sulfur activation and transportation mechanism of thermophilic Archaea Acidianus manzaensis YN-25.</title>
        <authorList>
            <person name="Ma Y."/>
            <person name="Yang Y."/>
            <person name="Xia J."/>
        </authorList>
    </citation>
    <scope>NUCLEOTIDE SEQUENCE [LARGE SCALE GENOMIC DNA]</scope>
    <source>
        <strain evidence="1 2">YN-25</strain>
    </source>
</reference>
<dbReference type="SUPFAM" id="SSF51905">
    <property type="entry name" value="FAD/NAD(P)-binding domain"/>
    <property type="match status" value="1"/>
</dbReference>
<evidence type="ECO:0000313" key="1">
    <source>
        <dbReference type="EMBL" id="ARM76010.1"/>
    </source>
</evidence>
<dbReference type="AlphaFoldDB" id="A0A1W6K0L9"/>
<name>A0A1W6K0L9_9CREN</name>
<organism evidence="1 2">
    <name type="scientific">Acidianus manzaensis</name>
    <dbReference type="NCBI Taxonomy" id="282676"/>
    <lineage>
        <taxon>Archaea</taxon>
        <taxon>Thermoproteota</taxon>
        <taxon>Thermoprotei</taxon>
        <taxon>Sulfolobales</taxon>
        <taxon>Sulfolobaceae</taxon>
        <taxon>Acidianus</taxon>
    </lineage>
</organism>
<dbReference type="Proteomes" id="UP000193404">
    <property type="component" value="Chromosome"/>
</dbReference>
<accession>A0A1W6K0L9</accession>
<dbReference type="KEGG" id="aman:B6F84_08225"/>
<protein>
    <recommendedName>
        <fullName evidence="3">Amine oxidase domain-containing protein</fullName>
    </recommendedName>
</protein>
<dbReference type="InterPro" id="IPR036188">
    <property type="entry name" value="FAD/NAD-bd_sf"/>
</dbReference>
<dbReference type="OrthoDB" id="36755at2157"/>
<gene>
    <name evidence="1" type="ORF">B6F84_08225</name>
</gene>
<evidence type="ECO:0008006" key="3">
    <source>
        <dbReference type="Google" id="ProtNLM"/>
    </source>
</evidence>